<evidence type="ECO:0008006" key="3">
    <source>
        <dbReference type="Google" id="ProtNLM"/>
    </source>
</evidence>
<dbReference type="SUPFAM" id="SSF53955">
    <property type="entry name" value="Lysozyme-like"/>
    <property type="match status" value="1"/>
</dbReference>
<gene>
    <name evidence="1" type="ORF">B7P33_10220</name>
</gene>
<evidence type="ECO:0000313" key="1">
    <source>
        <dbReference type="EMBL" id="PCE63651.1"/>
    </source>
</evidence>
<dbReference type="OrthoDB" id="1143238at2"/>
<dbReference type="RefSeq" id="WP_097442367.1">
    <property type="nucleotide sequence ID" value="NZ_NBWU01000004.1"/>
</dbReference>
<dbReference type="Proteomes" id="UP000219559">
    <property type="component" value="Unassembled WGS sequence"/>
</dbReference>
<protein>
    <recommendedName>
        <fullName evidence="3">Peptidoglycan-binding protein LysM</fullName>
    </recommendedName>
</protein>
<dbReference type="InterPro" id="IPR023346">
    <property type="entry name" value="Lysozyme-like_dom_sf"/>
</dbReference>
<reference evidence="1 2" key="1">
    <citation type="submission" date="2017-04" db="EMBL/GenBank/DDBJ databases">
        <title>A new member of the family Flavobacteriaceae isolated from ascidians.</title>
        <authorList>
            <person name="Chen L."/>
        </authorList>
    </citation>
    <scope>NUCLEOTIDE SEQUENCE [LARGE SCALE GENOMIC DNA]</scope>
    <source>
        <strain evidence="1 2">HQA918</strain>
    </source>
</reference>
<dbReference type="AlphaFoldDB" id="A0A2A4G5E4"/>
<organism evidence="1 2">
    <name type="scientific">Sediminicola luteus</name>
    <dbReference type="NCBI Taxonomy" id="319238"/>
    <lineage>
        <taxon>Bacteria</taxon>
        <taxon>Pseudomonadati</taxon>
        <taxon>Bacteroidota</taxon>
        <taxon>Flavobacteriia</taxon>
        <taxon>Flavobacteriales</taxon>
        <taxon>Flavobacteriaceae</taxon>
        <taxon>Sediminicola</taxon>
    </lineage>
</organism>
<evidence type="ECO:0000313" key="2">
    <source>
        <dbReference type="Proteomes" id="UP000219559"/>
    </source>
</evidence>
<comment type="caution">
    <text evidence="1">The sequence shown here is derived from an EMBL/GenBank/DDBJ whole genome shotgun (WGS) entry which is preliminary data.</text>
</comment>
<proteinExistence type="predicted"/>
<name>A0A2A4G5E4_9FLAO</name>
<keyword evidence="2" id="KW-1185">Reference proteome</keyword>
<accession>A0A2A4G5E4</accession>
<dbReference type="EMBL" id="NBWU01000004">
    <property type="protein sequence ID" value="PCE63651.1"/>
    <property type="molecule type" value="Genomic_DNA"/>
</dbReference>
<sequence length="211" mass="23878">MRKWIRFGTPFILIFILTSFRYNGSPELRVPKSLQVNDLKEVDLPQQKTILVPTFIVPPFVGSTFIGFKEALAFKESRGNYFVTNTFGYMGKYQFGKGTLDLIGVKDGKDGFLKNPALQEKAFRTNLSRNKWILRRDIKRFVGKRINGIEITESGILAAAHLAGAGNVKKYLRSYGDHDFEDGFGTTISYYLKKFAGYDLTGIDPIKNPTI</sequence>